<dbReference type="InterPro" id="IPR017969">
    <property type="entry name" value="Heavy-metal-associated_CS"/>
</dbReference>
<accession>A0ABN2TCX6</accession>
<dbReference type="InterPro" id="IPR000428">
    <property type="entry name" value="Cu-bd"/>
</dbReference>
<organism evidence="3 4">
    <name type="scientific">Nocardiopsis rhodophaea</name>
    <dbReference type="NCBI Taxonomy" id="280238"/>
    <lineage>
        <taxon>Bacteria</taxon>
        <taxon>Bacillati</taxon>
        <taxon>Actinomycetota</taxon>
        <taxon>Actinomycetes</taxon>
        <taxon>Streptosporangiales</taxon>
        <taxon>Nocardiopsidaceae</taxon>
        <taxon>Nocardiopsis</taxon>
    </lineage>
</organism>
<feature type="domain" description="HMA" evidence="2">
    <location>
        <begin position="2"/>
        <end position="67"/>
    </location>
</feature>
<evidence type="ECO:0000313" key="4">
    <source>
        <dbReference type="Proteomes" id="UP001501585"/>
    </source>
</evidence>
<proteinExistence type="predicted"/>
<dbReference type="PROSITE" id="PS01047">
    <property type="entry name" value="HMA_1"/>
    <property type="match status" value="1"/>
</dbReference>
<gene>
    <name evidence="3" type="ORF">GCM10009799_36150</name>
</gene>
<comment type="caution">
    <text evidence="3">The sequence shown here is derived from an EMBL/GenBank/DDBJ whole genome shotgun (WGS) entry which is preliminary data.</text>
</comment>
<dbReference type="PRINTS" id="PR00944">
    <property type="entry name" value="CUEXPORT"/>
</dbReference>
<dbReference type="PROSITE" id="PS50846">
    <property type="entry name" value="HMA_2"/>
    <property type="match status" value="1"/>
</dbReference>
<reference evidence="3 4" key="1">
    <citation type="journal article" date="2019" name="Int. J. Syst. Evol. Microbiol.">
        <title>The Global Catalogue of Microorganisms (GCM) 10K type strain sequencing project: providing services to taxonomists for standard genome sequencing and annotation.</title>
        <authorList>
            <consortium name="The Broad Institute Genomics Platform"/>
            <consortium name="The Broad Institute Genome Sequencing Center for Infectious Disease"/>
            <person name="Wu L."/>
            <person name="Ma J."/>
        </authorList>
    </citation>
    <scope>NUCLEOTIDE SEQUENCE [LARGE SCALE GENOMIC DNA]</scope>
    <source>
        <strain evidence="3 4">JCM 15313</strain>
    </source>
</reference>
<dbReference type="Pfam" id="PF00403">
    <property type="entry name" value="HMA"/>
    <property type="match status" value="1"/>
</dbReference>
<dbReference type="Proteomes" id="UP001501585">
    <property type="component" value="Unassembled WGS sequence"/>
</dbReference>
<name>A0ABN2TCX6_9ACTN</name>
<dbReference type="InterPro" id="IPR006121">
    <property type="entry name" value="HMA_dom"/>
</dbReference>
<evidence type="ECO:0000313" key="3">
    <source>
        <dbReference type="EMBL" id="GAA2005456.1"/>
    </source>
</evidence>
<dbReference type="InterPro" id="IPR036163">
    <property type="entry name" value="HMA_dom_sf"/>
</dbReference>
<sequence>MAATTITVSGMTCGHCEKAVKEEITALPGVTSVHVDLESGRVSIESEAPLTDAQLASAIDEAGYEIVS</sequence>
<dbReference type="CDD" id="cd00371">
    <property type="entry name" value="HMA"/>
    <property type="match status" value="1"/>
</dbReference>
<dbReference type="EMBL" id="BAAAPC010000015">
    <property type="protein sequence ID" value="GAA2005456.1"/>
    <property type="molecule type" value="Genomic_DNA"/>
</dbReference>
<dbReference type="RefSeq" id="WP_344107858.1">
    <property type="nucleotide sequence ID" value="NZ_BAAAPC010000015.1"/>
</dbReference>
<dbReference type="Gene3D" id="3.30.70.100">
    <property type="match status" value="1"/>
</dbReference>
<protein>
    <submittedName>
        <fullName evidence="3">Heavy-metal-associated domain-containing protein</fullName>
    </submittedName>
</protein>
<dbReference type="SUPFAM" id="SSF55008">
    <property type="entry name" value="HMA, heavy metal-associated domain"/>
    <property type="match status" value="1"/>
</dbReference>
<keyword evidence="4" id="KW-1185">Reference proteome</keyword>
<keyword evidence="1" id="KW-0479">Metal-binding</keyword>
<evidence type="ECO:0000259" key="2">
    <source>
        <dbReference type="PROSITE" id="PS50846"/>
    </source>
</evidence>
<evidence type="ECO:0000256" key="1">
    <source>
        <dbReference type="ARBA" id="ARBA00022723"/>
    </source>
</evidence>